<dbReference type="InterPro" id="IPR005624">
    <property type="entry name" value="PduO/GlcC-like"/>
</dbReference>
<dbReference type="PANTHER" id="PTHR28255:SF1">
    <property type="entry name" value="UPF0303 PROTEIN YBR137W"/>
    <property type="match status" value="1"/>
</dbReference>
<keyword evidence="2" id="KW-1185">Reference proteome</keyword>
<sequence length="188" mass="20656">MPADALPSPARSLDDLAREERSFTFSHFTCEHAWVIGNILRNALRTADIPALIHISLAAANPVPQTLFHAPSLPGLMPDHETQIARKRATVLRWGHSTWYMACKFGGDEGRFREHYGVEGGEGRAYSVEGGGYPVFVKGVEGVVGAIVLAGLDGEEAHGRLVKAVVEYKELRNDYRSPMRERAMTTGK</sequence>
<reference evidence="1" key="1">
    <citation type="journal article" date="2020" name="Stud. Mycol.">
        <title>101 Dothideomycetes genomes: a test case for predicting lifestyles and emergence of pathogens.</title>
        <authorList>
            <person name="Haridas S."/>
            <person name="Albert R."/>
            <person name="Binder M."/>
            <person name="Bloem J."/>
            <person name="Labutti K."/>
            <person name="Salamov A."/>
            <person name="Andreopoulos B."/>
            <person name="Baker S."/>
            <person name="Barry K."/>
            <person name="Bills G."/>
            <person name="Bluhm B."/>
            <person name="Cannon C."/>
            <person name="Castanera R."/>
            <person name="Culley D."/>
            <person name="Daum C."/>
            <person name="Ezra D."/>
            <person name="Gonzalez J."/>
            <person name="Henrissat B."/>
            <person name="Kuo A."/>
            <person name="Liang C."/>
            <person name="Lipzen A."/>
            <person name="Lutzoni F."/>
            <person name="Magnuson J."/>
            <person name="Mondo S."/>
            <person name="Nolan M."/>
            <person name="Ohm R."/>
            <person name="Pangilinan J."/>
            <person name="Park H.-J."/>
            <person name="Ramirez L."/>
            <person name="Alfaro M."/>
            <person name="Sun H."/>
            <person name="Tritt A."/>
            <person name="Yoshinaga Y."/>
            <person name="Zwiers L.-H."/>
            <person name="Turgeon B."/>
            <person name="Goodwin S."/>
            <person name="Spatafora J."/>
            <person name="Crous P."/>
            <person name="Grigoriev I."/>
        </authorList>
    </citation>
    <scope>NUCLEOTIDE SEQUENCE</scope>
    <source>
        <strain evidence="1">CBS 122367</strain>
    </source>
</reference>
<dbReference type="GO" id="GO:0072380">
    <property type="term" value="C:TRC complex"/>
    <property type="evidence" value="ECO:0007669"/>
    <property type="project" value="TreeGrafter"/>
</dbReference>
<dbReference type="AlphaFoldDB" id="A0A6G1ILW1"/>
<dbReference type="InterPro" id="IPR010371">
    <property type="entry name" value="YBR137W-like"/>
</dbReference>
<dbReference type="PANTHER" id="PTHR28255">
    <property type="match status" value="1"/>
</dbReference>
<proteinExistence type="predicted"/>
<dbReference type="Pfam" id="PF03928">
    <property type="entry name" value="HbpS-like"/>
    <property type="match status" value="1"/>
</dbReference>
<evidence type="ECO:0008006" key="3">
    <source>
        <dbReference type="Google" id="ProtNLM"/>
    </source>
</evidence>
<gene>
    <name evidence="1" type="ORF">K458DRAFT_315539</name>
</gene>
<protein>
    <recommendedName>
        <fullName evidence="3">DUF336-domain-containing protein</fullName>
    </recommendedName>
</protein>
<accession>A0A6G1ILW1</accession>
<evidence type="ECO:0000313" key="2">
    <source>
        <dbReference type="Proteomes" id="UP000799291"/>
    </source>
</evidence>
<dbReference type="Gene3D" id="3.30.450.150">
    <property type="entry name" value="Haem-degrading domain"/>
    <property type="match status" value="1"/>
</dbReference>
<dbReference type="OrthoDB" id="2209940at2759"/>
<dbReference type="SUPFAM" id="SSF143744">
    <property type="entry name" value="GlcG-like"/>
    <property type="match status" value="1"/>
</dbReference>
<dbReference type="InterPro" id="IPR038084">
    <property type="entry name" value="PduO/GlcC-like_sf"/>
</dbReference>
<evidence type="ECO:0000313" key="1">
    <source>
        <dbReference type="EMBL" id="KAF2678931.1"/>
    </source>
</evidence>
<organism evidence="1 2">
    <name type="scientific">Lentithecium fluviatile CBS 122367</name>
    <dbReference type="NCBI Taxonomy" id="1168545"/>
    <lineage>
        <taxon>Eukaryota</taxon>
        <taxon>Fungi</taxon>
        <taxon>Dikarya</taxon>
        <taxon>Ascomycota</taxon>
        <taxon>Pezizomycotina</taxon>
        <taxon>Dothideomycetes</taxon>
        <taxon>Pleosporomycetidae</taxon>
        <taxon>Pleosporales</taxon>
        <taxon>Massarineae</taxon>
        <taxon>Lentitheciaceae</taxon>
        <taxon>Lentithecium</taxon>
    </lineage>
</organism>
<dbReference type="EMBL" id="MU005607">
    <property type="protein sequence ID" value="KAF2678931.1"/>
    <property type="molecule type" value="Genomic_DNA"/>
</dbReference>
<dbReference type="Proteomes" id="UP000799291">
    <property type="component" value="Unassembled WGS sequence"/>
</dbReference>
<name>A0A6G1ILW1_9PLEO</name>
<dbReference type="GO" id="GO:0006620">
    <property type="term" value="P:post-translational protein targeting to endoplasmic reticulum membrane"/>
    <property type="evidence" value="ECO:0007669"/>
    <property type="project" value="TreeGrafter"/>
</dbReference>